<reference evidence="2" key="1">
    <citation type="submission" date="2016-11" db="EMBL/GenBank/DDBJ databases">
        <authorList>
            <person name="Jaros S."/>
            <person name="Januszkiewicz K."/>
            <person name="Wedrychowicz H."/>
        </authorList>
    </citation>
    <scope>NUCLEOTIDE SEQUENCE [LARGE SCALE GENOMIC DNA]</scope>
    <source>
        <strain evidence="2">DSM 5091</strain>
    </source>
</reference>
<keyword evidence="3" id="KW-1185">Reference proteome</keyword>
<name>A0A1M6L6F1_MALRU</name>
<sequence>MRWEIGPTRAQREATDFIKSRLQGSKKGIGRQLKECLRVISVINGKFGVGIYNLKCSHLHWYLSVYDKDHSPKTRNNHWYAVLRIIEALGKEADWKPRLSSGPWVRKNGDYSKPIEIRRPSKKATPSFRGRRQTTPTATHKNRKRR</sequence>
<evidence type="ECO:0000313" key="2">
    <source>
        <dbReference type="EMBL" id="SHJ66757.1"/>
    </source>
</evidence>
<dbReference type="EMBL" id="FQZT01000012">
    <property type="protein sequence ID" value="SHJ66757.1"/>
    <property type="molecule type" value="Genomic_DNA"/>
</dbReference>
<proteinExistence type="predicted"/>
<gene>
    <name evidence="2" type="ORF">SAMN02745165_02888</name>
</gene>
<dbReference type="Proteomes" id="UP000184171">
    <property type="component" value="Unassembled WGS sequence"/>
</dbReference>
<evidence type="ECO:0000313" key="3">
    <source>
        <dbReference type="Proteomes" id="UP000184171"/>
    </source>
</evidence>
<protein>
    <submittedName>
        <fullName evidence="2">Uncharacterized protein</fullName>
    </submittedName>
</protein>
<organism evidence="2 3">
    <name type="scientific">Malonomonas rubra DSM 5091</name>
    <dbReference type="NCBI Taxonomy" id="1122189"/>
    <lineage>
        <taxon>Bacteria</taxon>
        <taxon>Pseudomonadati</taxon>
        <taxon>Thermodesulfobacteriota</taxon>
        <taxon>Desulfuromonadia</taxon>
        <taxon>Desulfuromonadales</taxon>
        <taxon>Geopsychrobacteraceae</taxon>
        <taxon>Malonomonas</taxon>
    </lineage>
</organism>
<dbReference type="STRING" id="1122189.SAMN02745165_02888"/>
<accession>A0A1M6L6F1</accession>
<feature type="compositionally biased region" description="Basic and acidic residues" evidence="1">
    <location>
        <begin position="107"/>
        <end position="119"/>
    </location>
</feature>
<feature type="region of interest" description="Disordered" evidence="1">
    <location>
        <begin position="96"/>
        <end position="146"/>
    </location>
</feature>
<dbReference type="AlphaFoldDB" id="A0A1M6L6F1"/>
<evidence type="ECO:0000256" key="1">
    <source>
        <dbReference type="SAM" id="MobiDB-lite"/>
    </source>
</evidence>